<feature type="domain" description="HTH iclR-type" evidence="4">
    <location>
        <begin position="21"/>
        <end position="82"/>
    </location>
</feature>
<keyword evidence="7" id="KW-1185">Reference proteome</keyword>
<dbReference type="InterPro" id="IPR029016">
    <property type="entry name" value="GAF-like_dom_sf"/>
</dbReference>
<dbReference type="InterPro" id="IPR005471">
    <property type="entry name" value="Tscrpt_reg_IclR_N"/>
</dbReference>
<dbReference type="STRING" id="469383.Cwoe_4675"/>
<dbReference type="KEGG" id="cwo:Cwoe_4675"/>
<dbReference type="PROSITE" id="PS51078">
    <property type="entry name" value="ICLR_ED"/>
    <property type="match status" value="1"/>
</dbReference>
<protein>
    <submittedName>
        <fullName evidence="6">Transcriptional regulator, IclR family</fullName>
    </submittedName>
</protein>
<keyword evidence="1" id="KW-0805">Transcription regulation</keyword>
<organism evidence="6 7">
    <name type="scientific">Conexibacter woesei (strain DSM 14684 / CCUG 47730 / CIP 108061 / JCM 11494 / NBRC 100937 / ID131577)</name>
    <dbReference type="NCBI Taxonomy" id="469383"/>
    <lineage>
        <taxon>Bacteria</taxon>
        <taxon>Bacillati</taxon>
        <taxon>Actinomycetota</taxon>
        <taxon>Thermoleophilia</taxon>
        <taxon>Solirubrobacterales</taxon>
        <taxon>Conexibacteraceae</taxon>
        <taxon>Conexibacter</taxon>
    </lineage>
</organism>
<keyword evidence="3" id="KW-0804">Transcription</keyword>
<dbReference type="PANTHER" id="PTHR30136">
    <property type="entry name" value="HELIX-TURN-HELIX TRANSCRIPTIONAL REGULATOR, ICLR FAMILY"/>
    <property type="match status" value="1"/>
</dbReference>
<sequence>MADSSPTPAAASAPARATGETKALVKAVAALDALLERPDGLALAELARATGLSKPTTHRLLAGLLDAGLVRSAGDGRYALGSRCLVLGAGFLAGIDLRREALPTLHELAAETGETCHLGVLSGTEVVYIEKVDSRHAIRMHSRVGATAPAVSTGLGRALLSRADADVVDAVLAAAAGPDGLLPQRTPQTITDPAALRALLAAAREEGVAIDDVQNEPGIRCVAAPILDHAGVTVAALSVSGPETRITPAEAQRLIPLVREAARTASRRLGHA</sequence>
<evidence type="ECO:0000259" key="5">
    <source>
        <dbReference type="PROSITE" id="PS51078"/>
    </source>
</evidence>
<reference evidence="7" key="2">
    <citation type="submission" date="2010-01" db="EMBL/GenBank/DDBJ databases">
        <title>The complete genome of Conexibacter woesei DSM 14684.</title>
        <authorList>
            <consortium name="US DOE Joint Genome Institute (JGI-PGF)"/>
            <person name="Lucas S."/>
            <person name="Copeland A."/>
            <person name="Lapidus A."/>
            <person name="Glavina del Rio T."/>
            <person name="Dalin E."/>
            <person name="Tice H."/>
            <person name="Bruce D."/>
            <person name="Goodwin L."/>
            <person name="Pitluck S."/>
            <person name="Kyrpides N."/>
            <person name="Mavromatis K."/>
            <person name="Ivanova N."/>
            <person name="Mikhailova N."/>
            <person name="Chertkov O."/>
            <person name="Brettin T."/>
            <person name="Detter J.C."/>
            <person name="Han C."/>
            <person name="Larimer F."/>
            <person name="Land M."/>
            <person name="Hauser L."/>
            <person name="Markowitz V."/>
            <person name="Cheng J.-F."/>
            <person name="Hugenholtz P."/>
            <person name="Woyke T."/>
            <person name="Wu D."/>
            <person name="Pukall R."/>
            <person name="Steenblock K."/>
            <person name="Schneider S."/>
            <person name="Klenk H.-P."/>
            <person name="Eisen J.A."/>
        </authorList>
    </citation>
    <scope>NUCLEOTIDE SEQUENCE [LARGE SCALE GENOMIC DNA]</scope>
    <source>
        <strain evidence="7">DSM 14684 / CIP 108061 / JCM 11494 / NBRC 100937 / ID131577</strain>
    </source>
</reference>
<dbReference type="OrthoDB" id="8479143at2"/>
<dbReference type="Gene3D" id="1.10.10.10">
    <property type="entry name" value="Winged helix-like DNA-binding domain superfamily/Winged helix DNA-binding domain"/>
    <property type="match status" value="1"/>
</dbReference>
<dbReference type="EMBL" id="CP001854">
    <property type="protein sequence ID" value="ADB53088.1"/>
    <property type="molecule type" value="Genomic_DNA"/>
</dbReference>
<dbReference type="InterPro" id="IPR036390">
    <property type="entry name" value="WH_DNA-bd_sf"/>
</dbReference>
<evidence type="ECO:0000313" key="7">
    <source>
        <dbReference type="Proteomes" id="UP000008229"/>
    </source>
</evidence>
<dbReference type="Pfam" id="PF01614">
    <property type="entry name" value="IclR_C"/>
    <property type="match status" value="1"/>
</dbReference>
<name>D3F9Z3_CONWI</name>
<dbReference type="SUPFAM" id="SSF55781">
    <property type="entry name" value="GAF domain-like"/>
    <property type="match status" value="1"/>
</dbReference>
<evidence type="ECO:0000256" key="2">
    <source>
        <dbReference type="ARBA" id="ARBA00023125"/>
    </source>
</evidence>
<dbReference type="GO" id="GO:0045892">
    <property type="term" value="P:negative regulation of DNA-templated transcription"/>
    <property type="evidence" value="ECO:0007669"/>
    <property type="project" value="TreeGrafter"/>
</dbReference>
<dbReference type="PANTHER" id="PTHR30136:SF24">
    <property type="entry name" value="HTH-TYPE TRANSCRIPTIONAL REPRESSOR ALLR"/>
    <property type="match status" value="1"/>
</dbReference>
<evidence type="ECO:0000313" key="6">
    <source>
        <dbReference type="EMBL" id="ADB53088.1"/>
    </source>
</evidence>
<feature type="domain" description="IclR-ED" evidence="5">
    <location>
        <begin position="83"/>
        <end position="271"/>
    </location>
</feature>
<dbReference type="GO" id="GO:0003677">
    <property type="term" value="F:DNA binding"/>
    <property type="evidence" value="ECO:0007669"/>
    <property type="project" value="UniProtKB-KW"/>
</dbReference>
<gene>
    <name evidence="6" type="ordered locus">Cwoe_4675</name>
</gene>
<dbReference type="PROSITE" id="PS51077">
    <property type="entry name" value="HTH_ICLR"/>
    <property type="match status" value="1"/>
</dbReference>
<evidence type="ECO:0000256" key="1">
    <source>
        <dbReference type="ARBA" id="ARBA00023015"/>
    </source>
</evidence>
<dbReference type="SMART" id="SM00346">
    <property type="entry name" value="HTH_ICLR"/>
    <property type="match status" value="1"/>
</dbReference>
<dbReference type="HOGENOM" id="CLU_062618_5_5_11"/>
<accession>D3F9Z3</accession>
<dbReference type="AlphaFoldDB" id="D3F9Z3"/>
<dbReference type="RefSeq" id="WP_012936139.1">
    <property type="nucleotide sequence ID" value="NC_013739.1"/>
</dbReference>
<dbReference type="InterPro" id="IPR036388">
    <property type="entry name" value="WH-like_DNA-bd_sf"/>
</dbReference>
<dbReference type="GO" id="GO:0003700">
    <property type="term" value="F:DNA-binding transcription factor activity"/>
    <property type="evidence" value="ECO:0007669"/>
    <property type="project" value="TreeGrafter"/>
</dbReference>
<keyword evidence="2" id="KW-0238">DNA-binding</keyword>
<dbReference type="InterPro" id="IPR050707">
    <property type="entry name" value="HTH_MetabolicPath_Reg"/>
</dbReference>
<proteinExistence type="predicted"/>
<dbReference type="Pfam" id="PF09339">
    <property type="entry name" value="HTH_IclR"/>
    <property type="match status" value="1"/>
</dbReference>
<dbReference type="Gene3D" id="3.30.450.40">
    <property type="match status" value="1"/>
</dbReference>
<dbReference type="SUPFAM" id="SSF46785">
    <property type="entry name" value="Winged helix' DNA-binding domain"/>
    <property type="match status" value="1"/>
</dbReference>
<dbReference type="InterPro" id="IPR014757">
    <property type="entry name" value="Tscrpt_reg_IclR_C"/>
</dbReference>
<evidence type="ECO:0000259" key="4">
    <source>
        <dbReference type="PROSITE" id="PS51077"/>
    </source>
</evidence>
<reference evidence="6 7" key="1">
    <citation type="journal article" date="2010" name="Stand. Genomic Sci.">
        <title>Complete genome sequence of Conexibacter woesei type strain (ID131577).</title>
        <authorList>
            <person name="Pukall R."/>
            <person name="Lapidus A."/>
            <person name="Glavina Del Rio T."/>
            <person name="Copeland A."/>
            <person name="Tice H."/>
            <person name="Cheng J.-F."/>
            <person name="Lucas S."/>
            <person name="Chen F."/>
            <person name="Nolan M."/>
            <person name="Bruce D."/>
            <person name="Goodwin L."/>
            <person name="Pitluck S."/>
            <person name="Mavromatis K."/>
            <person name="Ivanova N."/>
            <person name="Ovchinnikova G."/>
            <person name="Pati A."/>
            <person name="Chen A."/>
            <person name="Palaniappan K."/>
            <person name="Land M."/>
            <person name="Hauser L."/>
            <person name="Chang Y.-J."/>
            <person name="Jeffries C.D."/>
            <person name="Chain P."/>
            <person name="Meincke L."/>
            <person name="Sims D."/>
            <person name="Brettin T."/>
            <person name="Detter J.C."/>
            <person name="Rohde M."/>
            <person name="Goeker M."/>
            <person name="Bristow J."/>
            <person name="Eisen J.A."/>
            <person name="Markowitz V."/>
            <person name="Kyrpides N.C."/>
            <person name="Klenk H.-P."/>
            <person name="Hugenholtz P."/>
        </authorList>
    </citation>
    <scope>NUCLEOTIDE SEQUENCE [LARGE SCALE GENOMIC DNA]</scope>
    <source>
        <strain evidence="7">DSM 14684 / CIP 108061 / JCM 11494 / NBRC 100937 / ID131577</strain>
    </source>
</reference>
<dbReference type="eggNOG" id="COG1414">
    <property type="taxonomic scope" value="Bacteria"/>
</dbReference>
<evidence type="ECO:0000256" key="3">
    <source>
        <dbReference type="ARBA" id="ARBA00023163"/>
    </source>
</evidence>
<dbReference type="Proteomes" id="UP000008229">
    <property type="component" value="Chromosome"/>
</dbReference>